<name>A0A8H3EI22_9LECA</name>
<keyword evidence="2 5" id="KW-0812">Transmembrane</keyword>
<organism evidence="7 8">
    <name type="scientific">Gomphillus americanus</name>
    <dbReference type="NCBI Taxonomy" id="1940652"/>
    <lineage>
        <taxon>Eukaryota</taxon>
        <taxon>Fungi</taxon>
        <taxon>Dikarya</taxon>
        <taxon>Ascomycota</taxon>
        <taxon>Pezizomycotina</taxon>
        <taxon>Lecanoromycetes</taxon>
        <taxon>OSLEUM clade</taxon>
        <taxon>Ostropomycetidae</taxon>
        <taxon>Ostropales</taxon>
        <taxon>Graphidaceae</taxon>
        <taxon>Gomphilloideae</taxon>
        <taxon>Gomphillus</taxon>
    </lineage>
</organism>
<dbReference type="AlphaFoldDB" id="A0A8H3EI22"/>
<keyword evidence="3 5" id="KW-1133">Transmembrane helix</keyword>
<dbReference type="PANTHER" id="PTHR12461:SF105">
    <property type="entry name" value="HYPOXIA-INDUCIBLE FACTOR 1-ALPHA INHIBITOR"/>
    <property type="match status" value="1"/>
</dbReference>
<dbReference type="InterPro" id="IPR003347">
    <property type="entry name" value="JmjC_dom"/>
</dbReference>
<evidence type="ECO:0000256" key="3">
    <source>
        <dbReference type="ARBA" id="ARBA00022989"/>
    </source>
</evidence>
<evidence type="ECO:0000256" key="1">
    <source>
        <dbReference type="ARBA" id="ARBA00004141"/>
    </source>
</evidence>
<evidence type="ECO:0000256" key="4">
    <source>
        <dbReference type="ARBA" id="ARBA00023136"/>
    </source>
</evidence>
<evidence type="ECO:0000313" key="8">
    <source>
        <dbReference type="Proteomes" id="UP000664169"/>
    </source>
</evidence>
<dbReference type="Proteomes" id="UP000664169">
    <property type="component" value="Unassembled WGS sequence"/>
</dbReference>
<feature type="transmembrane region" description="Helical" evidence="5">
    <location>
        <begin position="292"/>
        <end position="311"/>
    </location>
</feature>
<keyword evidence="4 5" id="KW-0472">Membrane</keyword>
<dbReference type="EMBL" id="CAJPDQ010000002">
    <property type="protein sequence ID" value="CAF9905639.1"/>
    <property type="molecule type" value="Genomic_DNA"/>
</dbReference>
<evidence type="ECO:0000313" key="7">
    <source>
        <dbReference type="EMBL" id="CAF9905639.1"/>
    </source>
</evidence>
<feature type="transmembrane region" description="Helical" evidence="5">
    <location>
        <begin position="55"/>
        <end position="71"/>
    </location>
</feature>
<dbReference type="GO" id="GO:0016020">
    <property type="term" value="C:membrane"/>
    <property type="evidence" value="ECO:0007669"/>
    <property type="project" value="UniProtKB-SubCell"/>
</dbReference>
<keyword evidence="8" id="KW-1185">Reference proteome</keyword>
<dbReference type="Gene3D" id="2.60.120.650">
    <property type="entry name" value="Cupin"/>
    <property type="match status" value="1"/>
</dbReference>
<dbReference type="InterPro" id="IPR041667">
    <property type="entry name" value="Cupin_8"/>
</dbReference>
<feature type="domain" description="JmjC" evidence="6">
    <location>
        <begin position="530"/>
        <end position="699"/>
    </location>
</feature>
<dbReference type="PANTHER" id="PTHR12461">
    <property type="entry name" value="HYPOXIA-INDUCIBLE FACTOR 1 ALPHA INHIBITOR-RELATED"/>
    <property type="match status" value="1"/>
</dbReference>
<dbReference type="PROSITE" id="PS51184">
    <property type="entry name" value="JMJC"/>
    <property type="match status" value="1"/>
</dbReference>
<dbReference type="OrthoDB" id="1077582at2759"/>
<proteinExistence type="predicted"/>
<evidence type="ECO:0000256" key="5">
    <source>
        <dbReference type="SAM" id="Phobius"/>
    </source>
</evidence>
<dbReference type="SUPFAM" id="SSF51197">
    <property type="entry name" value="Clavaminate synthase-like"/>
    <property type="match status" value="1"/>
</dbReference>
<dbReference type="InterPro" id="IPR032805">
    <property type="entry name" value="Wax_synthase_dom"/>
</dbReference>
<dbReference type="Pfam" id="PF13813">
    <property type="entry name" value="MBOAT_2"/>
    <property type="match status" value="1"/>
</dbReference>
<accession>A0A8H3EI22</accession>
<comment type="caution">
    <text evidence="7">The sequence shown here is derived from an EMBL/GenBank/DDBJ whole genome shotgun (WGS) entry which is preliminary data.</text>
</comment>
<feature type="transmembrane region" description="Helical" evidence="5">
    <location>
        <begin position="209"/>
        <end position="229"/>
    </location>
</feature>
<dbReference type="Pfam" id="PF13621">
    <property type="entry name" value="Cupin_8"/>
    <property type="match status" value="1"/>
</dbReference>
<feature type="transmembrane region" description="Helical" evidence="5">
    <location>
        <begin position="31"/>
        <end position="48"/>
    </location>
</feature>
<protein>
    <recommendedName>
        <fullName evidence="6">JmjC domain-containing protein</fullName>
    </recommendedName>
</protein>
<feature type="transmembrane region" description="Helical" evidence="5">
    <location>
        <begin position="77"/>
        <end position="101"/>
    </location>
</feature>
<sequence>MSSSILSTGVEHLQALAADVSARVPALPFDNIYLLIITKLVFWYGLVFTSAKSPLRPYLVAIIAVTGLASLRSSRVFWIPGAVACDWIVGVIIHASNFLLIARRVPPPEAKTFSSKALWGLNGIVAGRWNVPNPPKFSDNDPNYVPTRTRLFLWRFVDFAICFTIAAKLEKTHIQGFSYSDPGGFFSRLKEVTGHELLLRLFLMVKGFVIPYLGLRACHCFSTCIALLFGSPPEAWPPLYGSISEAYTVRRYYSHFWHHAMRRALTAHGSLLTYYVIWAVTLSRPKSLRFPAARYLTTIFTFLASAAMHVATCPGLEFHMIKPELWLHLGTAAAIVFEDLVIKSYQQAWRWVNRGSLKLKRATQYTEAIETGACTTGSTKNKTAASRRHKRARSDVISEKSPVEIVDDSKVSAPPSMLWRGFGYRSTYTRWQSLERLENPSLIDFQQKAFLPLKPYHLTSSFDLPAFTRWINKTVPATLDAVYFQPFQDELYLPLELTLNGPPISFTRTKAPLSIFLNYLEHINSNTLTRSSMPSMYIAQAPLHLLPSELRKDIPTPELVLKAGKGDIYDSSLWAGPPDAARTPLHRDPNPNILVQVAGTKAVRVLPPQVGVHVYRDIQDGSITNTTTAGPIGTMRGEDMMGQEGRQLDQVIWEGLEAPQDAREAILQPGDGIFIPNGWWHSIRSIGNDFNISINWWFR</sequence>
<reference evidence="7" key="1">
    <citation type="submission" date="2021-03" db="EMBL/GenBank/DDBJ databases">
        <authorList>
            <person name="Tagirdzhanova G."/>
        </authorList>
    </citation>
    <scope>NUCLEOTIDE SEQUENCE</scope>
</reference>
<evidence type="ECO:0000259" key="6">
    <source>
        <dbReference type="PROSITE" id="PS51184"/>
    </source>
</evidence>
<feature type="transmembrane region" description="Helical" evidence="5">
    <location>
        <begin position="260"/>
        <end position="280"/>
    </location>
</feature>
<comment type="subcellular location">
    <subcellularLocation>
        <location evidence="1">Membrane</location>
        <topology evidence="1">Multi-pass membrane protein</topology>
    </subcellularLocation>
</comment>
<gene>
    <name evidence="7" type="ORF">GOMPHAMPRED_003300</name>
</gene>
<evidence type="ECO:0000256" key="2">
    <source>
        <dbReference type="ARBA" id="ARBA00022692"/>
    </source>
</evidence>